<dbReference type="EMBL" id="WIGM01000617">
    <property type="protein sequence ID" value="KAF6819279.1"/>
    <property type="molecule type" value="Genomic_DNA"/>
</dbReference>
<feature type="compositionally biased region" description="Basic and acidic residues" evidence="6">
    <location>
        <begin position="238"/>
        <end position="254"/>
    </location>
</feature>
<protein>
    <submittedName>
        <fullName evidence="8">BZIP transcription factor</fullName>
    </submittedName>
</protein>
<feature type="region of interest" description="Disordered" evidence="6">
    <location>
        <begin position="102"/>
        <end position="138"/>
    </location>
</feature>
<keyword evidence="5" id="KW-0539">Nucleus</keyword>
<feature type="compositionally biased region" description="Low complexity" evidence="6">
    <location>
        <begin position="211"/>
        <end position="224"/>
    </location>
</feature>
<feature type="region of interest" description="Disordered" evidence="6">
    <location>
        <begin position="334"/>
        <end position="358"/>
    </location>
</feature>
<dbReference type="InterPro" id="IPR004827">
    <property type="entry name" value="bZIP"/>
</dbReference>
<feature type="compositionally biased region" description="Polar residues" evidence="6">
    <location>
        <begin position="104"/>
        <end position="131"/>
    </location>
</feature>
<accession>A0A8H6JTX6</accession>
<name>A0A8H6JTX6_9PEZI</name>
<feature type="domain" description="BZIP" evidence="7">
    <location>
        <begin position="239"/>
        <end position="302"/>
    </location>
</feature>
<dbReference type="GO" id="GO:0003700">
    <property type="term" value="F:DNA-binding transcription factor activity"/>
    <property type="evidence" value="ECO:0007669"/>
    <property type="project" value="InterPro"/>
</dbReference>
<keyword evidence="2" id="KW-0805">Transcription regulation</keyword>
<dbReference type="AlphaFoldDB" id="A0A8H6JTX6"/>
<keyword evidence="9" id="KW-1185">Reference proteome</keyword>
<dbReference type="GO" id="GO:0005634">
    <property type="term" value="C:nucleus"/>
    <property type="evidence" value="ECO:0007669"/>
    <property type="project" value="UniProtKB-SubCell"/>
</dbReference>
<dbReference type="Pfam" id="PF00170">
    <property type="entry name" value="bZIP_1"/>
    <property type="match status" value="1"/>
</dbReference>
<evidence type="ECO:0000259" key="7">
    <source>
        <dbReference type="PROSITE" id="PS50217"/>
    </source>
</evidence>
<feature type="compositionally biased region" description="Polar residues" evidence="6">
    <location>
        <begin position="166"/>
        <end position="182"/>
    </location>
</feature>
<sequence length="392" mass="41497">MDVNSVGVSTLQGGFPSNALPDLLPNLFANSTGEQTLQQHQDRNQSYQQQHQQQQQAGDQAKFFFGQNLPQLSSPLNQSRPGFVAPSALSSASAAPSFAATLDSPASSVSPWQDSPASNPLSPPTSISSGVSPPIDPAIINFPKQEIKAEPATIQPATIQPATIQPATIQPATTQPAESTEAPSRRRGRPRLSDTKSRTTPTKEQQKKKATTIAAARRASNASSADDHHHIRAGAADPDEKRDRVRARNREAAYKCRKKKQKGIAELQSQEAVVENIHRNLTAEATALRGEILMLKNMVLQHGGCGCSYIEEYISGAAQNLVQSSMAAAAASASAQGGGGEAPGFDGNASQPPRAGSEGFVDWKMFGVESRNGMSAFGSESNFSAPLSTTSR</sequence>
<keyword evidence="4" id="KW-0804">Transcription</keyword>
<dbReference type="OrthoDB" id="295274at2759"/>
<dbReference type="Proteomes" id="UP000639643">
    <property type="component" value="Unassembled WGS sequence"/>
</dbReference>
<dbReference type="CDD" id="cd14687">
    <property type="entry name" value="bZIP_ATF2"/>
    <property type="match status" value="1"/>
</dbReference>
<feature type="region of interest" description="Disordered" evidence="6">
    <location>
        <begin position="34"/>
        <end position="58"/>
    </location>
</feature>
<keyword evidence="3" id="KW-0238">DNA-binding</keyword>
<evidence type="ECO:0000256" key="6">
    <source>
        <dbReference type="SAM" id="MobiDB-lite"/>
    </source>
</evidence>
<reference evidence="8" key="1">
    <citation type="journal article" date="2020" name="Phytopathology">
        <title>Genome Sequence Resources of Colletotrichum truncatum, C. plurivorum, C. musicola, and C. sojae: Four Species Pathogenic to Soybean (Glycine max).</title>
        <authorList>
            <person name="Rogerio F."/>
            <person name="Boufleur T.R."/>
            <person name="Ciampi-Guillardi M."/>
            <person name="Sukno S.A."/>
            <person name="Thon M.R."/>
            <person name="Massola Junior N.S."/>
            <person name="Baroncelli R."/>
        </authorList>
    </citation>
    <scope>NUCLEOTIDE SEQUENCE</scope>
    <source>
        <strain evidence="8">LFN0074</strain>
    </source>
</reference>
<evidence type="ECO:0000256" key="1">
    <source>
        <dbReference type="ARBA" id="ARBA00004123"/>
    </source>
</evidence>
<proteinExistence type="predicted"/>
<feature type="region of interest" description="Disordered" evidence="6">
    <location>
        <begin position="166"/>
        <end position="254"/>
    </location>
</feature>
<comment type="caution">
    <text evidence="8">The sequence shown here is derived from an EMBL/GenBank/DDBJ whole genome shotgun (WGS) entry which is preliminary data.</text>
</comment>
<dbReference type="InterPro" id="IPR002112">
    <property type="entry name" value="Leuzip_Jun"/>
</dbReference>
<dbReference type="InterPro" id="IPR051027">
    <property type="entry name" value="bZIP_transcription_factors"/>
</dbReference>
<comment type="subcellular location">
    <subcellularLocation>
        <location evidence="1">Nucleus</location>
    </subcellularLocation>
</comment>
<evidence type="ECO:0000256" key="4">
    <source>
        <dbReference type="ARBA" id="ARBA00023163"/>
    </source>
</evidence>
<dbReference type="PROSITE" id="PS50217">
    <property type="entry name" value="BZIP"/>
    <property type="match status" value="1"/>
</dbReference>
<dbReference type="SMART" id="SM00338">
    <property type="entry name" value="BRLZ"/>
    <property type="match status" value="1"/>
</dbReference>
<dbReference type="InterPro" id="IPR046347">
    <property type="entry name" value="bZIP_sf"/>
</dbReference>
<feature type="compositionally biased region" description="Low complexity" evidence="6">
    <location>
        <begin position="44"/>
        <end position="58"/>
    </location>
</feature>
<dbReference type="GO" id="GO:0003677">
    <property type="term" value="F:DNA binding"/>
    <property type="evidence" value="ECO:0007669"/>
    <property type="project" value="UniProtKB-KW"/>
</dbReference>
<dbReference type="PANTHER" id="PTHR19304">
    <property type="entry name" value="CYCLIC-AMP RESPONSE ELEMENT BINDING PROTEIN"/>
    <property type="match status" value="1"/>
</dbReference>
<dbReference type="PROSITE" id="PS00036">
    <property type="entry name" value="BZIP_BASIC"/>
    <property type="match status" value="1"/>
</dbReference>
<organism evidence="8 9">
    <name type="scientific">Colletotrichum musicola</name>
    <dbReference type="NCBI Taxonomy" id="2175873"/>
    <lineage>
        <taxon>Eukaryota</taxon>
        <taxon>Fungi</taxon>
        <taxon>Dikarya</taxon>
        <taxon>Ascomycota</taxon>
        <taxon>Pezizomycotina</taxon>
        <taxon>Sordariomycetes</taxon>
        <taxon>Hypocreomycetidae</taxon>
        <taxon>Glomerellales</taxon>
        <taxon>Glomerellaceae</taxon>
        <taxon>Colletotrichum</taxon>
        <taxon>Colletotrichum orchidearum species complex</taxon>
    </lineage>
</organism>
<evidence type="ECO:0000313" key="8">
    <source>
        <dbReference type="EMBL" id="KAF6819279.1"/>
    </source>
</evidence>
<dbReference type="Gene3D" id="1.20.5.170">
    <property type="match status" value="1"/>
</dbReference>
<gene>
    <name evidence="8" type="ORF">CMUS01_11735</name>
</gene>
<evidence type="ECO:0000256" key="5">
    <source>
        <dbReference type="ARBA" id="ARBA00023242"/>
    </source>
</evidence>
<evidence type="ECO:0000256" key="2">
    <source>
        <dbReference type="ARBA" id="ARBA00023015"/>
    </source>
</evidence>
<dbReference type="SUPFAM" id="SSF57959">
    <property type="entry name" value="Leucine zipper domain"/>
    <property type="match status" value="1"/>
</dbReference>
<evidence type="ECO:0000313" key="9">
    <source>
        <dbReference type="Proteomes" id="UP000639643"/>
    </source>
</evidence>
<evidence type="ECO:0000256" key="3">
    <source>
        <dbReference type="ARBA" id="ARBA00023125"/>
    </source>
</evidence>
<dbReference type="PRINTS" id="PR00043">
    <property type="entry name" value="LEUZIPPRJUN"/>
</dbReference>